<comment type="function">
    <text evidence="4">Formation of pseudouridine at positions 38, 39 and 40 in the anticodon stem and loop of transfer RNAs.</text>
</comment>
<evidence type="ECO:0000256" key="5">
    <source>
        <dbReference type="PIRSR" id="PIRSR001430-1"/>
    </source>
</evidence>
<dbReference type="GO" id="GO:0160147">
    <property type="term" value="F:tRNA pseudouridine(38-40) synthase activity"/>
    <property type="evidence" value="ECO:0007669"/>
    <property type="project" value="UniProtKB-EC"/>
</dbReference>
<evidence type="ECO:0000256" key="6">
    <source>
        <dbReference type="PIRSR" id="PIRSR001430-2"/>
    </source>
</evidence>
<comment type="caution">
    <text evidence="9">The sequence shown here is derived from an EMBL/GenBank/DDBJ whole genome shotgun (WGS) entry which is preliminary data.</text>
</comment>
<feature type="active site" description="Nucleophile" evidence="4 5">
    <location>
        <position position="51"/>
    </location>
</feature>
<evidence type="ECO:0000259" key="8">
    <source>
        <dbReference type="Pfam" id="PF01416"/>
    </source>
</evidence>
<proteinExistence type="inferred from homology"/>
<evidence type="ECO:0000313" key="9">
    <source>
        <dbReference type="EMBL" id="MBO8426732.1"/>
    </source>
</evidence>
<dbReference type="EC" id="5.4.99.12" evidence="4"/>
<dbReference type="Pfam" id="PF01416">
    <property type="entry name" value="PseudoU_synth_1"/>
    <property type="match status" value="1"/>
</dbReference>
<reference evidence="9" key="1">
    <citation type="submission" date="2020-10" db="EMBL/GenBank/DDBJ databases">
        <authorList>
            <person name="Gilroy R."/>
        </authorList>
    </citation>
    <scope>NUCLEOTIDE SEQUENCE</scope>
    <source>
        <strain evidence="9">17113</strain>
    </source>
</reference>
<dbReference type="GO" id="GO:0003723">
    <property type="term" value="F:RNA binding"/>
    <property type="evidence" value="ECO:0007669"/>
    <property type="project" value="InterPro"/>
</dbReference>
<dbReference type="NCBIfam" id="TIGR00071">
    <property type="entry name" value="hisT_truA"/>
    <property type="match status" value="1"/>
</dbReference>
<feature type="domain" description="Pseudouridine synthase I TruA alpha/beta" evidence="8">
    <location>
        <begin position="145"/>
        <end position="246"/>
    </location>
</feature>
<keyword evidence="2 4" id="KW-0819">tRNA processing</keyword>
<dbReference type="PIRSF" id="PIRSF001430">
    <property type="entry name" value="tRNA_psdUrid_synth"/>
    <property type="match status" value="1"/>
</dbReference>
<keyword evidence="3 4" id="KW-0413">Isomerase</keyword>
<dbReference type="InterPro" id="IPR020095">
    <property type="entry name" value="PsdUridine_synth_TruA_C"/>
</dbReference>
<dbReference type="InterPro" id="IPR001406">
    <property type="entry name" value="PsdUridine_synth_TruA"/>
</dbReference>
<sequence>MKVLGFLSFLGGAYYGFQRQKGKQTVQGSVEAVLSSLLNEDIAIKGAGRTDAGVSAVSYPFAFCLSRKVDLKRLLSYFNRRLPKDISCSSLAYVDDSFDPRHSSYLKVYRYRFSVKDKLSLDSGVEAYLGDYAFDWAEFGKALDVFLGVHDFSNFTCKKEDVDGFVRDIKSIQLSFDGKSGRGEAVFSASGFMTYQIRLMMGYALRVGMGKSSLEELKRALERKPRLVTHYKAPACGLSLLEVKYEAIPYL</sequence>
<dbReference type="HAMAP" id="MF_00171">
    <property type="entry name" value="TruA"/>
    <property type="match status" value="1"/>
</dbReference>
<dbReference type="Proteomes" id="UP000823634">
    <property type="component" value="Unassembled WGS sequence"/>
</dbReference>
<evidence type="ECO:0000256" key="1">
    <source>
        <dbReference type="ARBA" id="ARBA00009375"/>
    </source>
</evidence>
<comment type="subunit">
    <text evidence="4">Homodimer.</text>
</comment>
<comment type="similarity">
    <text evidence="1 4 7">Belongs to the tRNA pseudouridine synthase TruA family.</text>
</comment>
<evidence type="ECO:0000313" key="10">
    <source>
        <dbReference type="Proteomes" id="UP000823634"/>
    </source>
</evidence>
<dbReference type="InterPro" id="IPR020103">
    <property type="entry name" value="PsdUridine_synth_cat_dom_sf"/>
</dbReference>
<dbReference type="InterPro" id="IPR020097">
    <property type="entry name" value="PsdUridine_synth_TruA_a/b_dom"/>
</dbReference>
<comment type="caution">
    <text evidence="4">Lacks conserved residue(s) required for the propagation of feature annotation.</text>
</comment>
<reference evidence="9" key="2">
    <citation type="journal article" date="2021" name="PeerJ">
        <title>Extensive microbial diversity within the chicken gut microbiome revealed by metagenomics and culture.</title>
        <authorList>
            <person name="Gilroy R."/>
            <person name="Ravi A."/>
            <person name="Getino M."/>
            <person name="Pursley I."/>
            <person name="Horton D.L."/>
            <person name="Alikhan N.F."/>
            <person name="Baker D."/>
            <person name="Gharbi K."/>
            <person name="Hall N."/>
            <person name="Watson M."/>
            <person name="Adriaenssens E.M."/>
            <person name="Foster-Nyarko E."/>
            <person name="Jarju S."/>
            <person name="Secka A."/>
            <person name="Antonio M."/>
            <person name="Oren A."/>
            <person name="Chaudhuri R.R."/>
            <person name="La Ragione R."/>
            <person name="Hildebrand F."/>
            <person name="Pallen M.J."/>
        </authorList>
    </citation>
    <scope>NUCLEOTIDE SEQUENCE</scope>
    <source>
        <strain evidence="9">17113</strain>
    </source>
</reference>
<dbReference type="Gene3D" id="3.30.70.580">
    <property type="entry name" value="Pseudouridine synthase I, catalytic domain, N-terminal subdomain"/>
    <property type="match status" value="1"/>
</dbReference>
<name>A0A9D9DGW6_9FIRM</name>
<accession>A0A9D9DGW6</accession>
<evidence type="ECO:0000256" key="2">
    <source>
        <dbReference type="ARBA" id="ARBA00022694"/>
    </source>
</evidence>
<dbReference type="EMBL" id="JADINA010000034">
    <property type="protein sequence ID" value="MBO8426732.1"/>
    <property type="molecule type" value="Genomic_DNA"/>
</dbReference>
<dbReference type="SUPFAM" id="SSF55120">
    <property type="entry name" value="Pseudouridine synthase"/>
    <property type="match status" value="1"/>
</dbReference>
<dbReference type="Gene3D" id="3.30.70.660">
    <property type="entry name" value="Pseudouridine synthase I, catalytic domain, C-terminal subdomain"/>
    <property type="match status" value="1"/>
</dbReference>
<dbReference type="GO" id="GO:0031119">
    <property type="term" value="P:tRNA pseudouridine synthesis"/>
    <property type="evidence" value="ECO:0007669"/>
    <property type="project" value="UniProtKB-UniRule"/>
</dbReference>
<organism evidence="9 10">
    <name type="scientific">Candidatus Alloenteromonas pullistercoris</name>
    <dbReference type="NCBI Taxonomy" id="2840785"/>
    <lineage>
        <taxon>Bacteria</taxon>
        <taxon>Bacillati</taxon>
        <taxon>Bacillota</taxon>
        <taxon>Bacillota incertae sedis</taxon>
        <taxon>Candidatus Alloenteromonas</taxon>
    </lineage>
</organism>
<evidence type="ECO:0000256" key="7">
    <source>
        <dbReference type="RuleBase" id="RU003792"/>
    </source>
</evidence>
<dbReference type="PANTHER" id="PTHR11142">
    <property type="entry name" value="PSEUDOURIDYLATE SYNTHASE"/>
    <property type="match status" value="1"/>
</dbReference>
<dbReference type="AlphaFoldDB" id="A0A9D9DGW6"/>
<dbReference type="InterPro" id="IPR020094">
    <property type="entry name" value="TruA/RsuA/RluB/E/F_N"/>
</dbReference>
<comment type="catalytic activity">
    <reaction evidence="4 7">
        <text>uridine(38/39/40) in tRNA = pseudouridine(38/39/40) in tRNA</text>
        <dbReference type="Rhea" id="RHEA:22376"/>
        <dbReference type="Rhea" id="RHEA-COMP:10085"/>
        <dbReference type="Rhea" id="RHEA-COMP:10087"/>
        <dbReference type="ChEBI" id="CHEBI:65314"/>
        <dbReference type="ChEBI" id="CHEBI:65315"/>
        <dbReference type="EC" id="5.4.99.12"/>
    </reaction>
</comment>
<evidence type="ECO:0000256" key="4">
    <source>
        <dbReference type="HAMAP-Rule" id="MF_00171"/>
    </source>
</evidence>
<dbReference type="PANTHER" id="PTHR11142:SF0">
    <property type="entry name" value="TRNA PSEUDOURIDINE SYNTHASE-LIKE 1"/>
    <property type="match status" value="1"/>
</dbReference>
<evidence type="ECO:0000256" key="3">
    <source>
        <dbReference type="ARBA" id="ARBA00023235"/>
    </source>
</evidence>
<gene>
    <name evidence="4 9" type="primary">truA</name>
    <name evidence="9" type="ORF">IAC61_05410</name>
</gene>
<feature type="binding site" evidence="4 6">
    <location>
        <position position="109"/>
    </location>
    <ligand>
        <name>substrate</name>
    </ligand>
</feature>
<protein>
    <recommendedName>
        <fullName evidence="4">tRNA pseudouridine synthase A</fullName>
        <ecNumber evidence="4">5.4.99.12</ecNumber>
    </recommendedName>
    <alternativeName>
        <fullName evidence="4">tRNA pseudouridine(38-40) synthase</fullName>
    </alternativeName>
    <alternativeName>
        <fullName evidence="4">tRNA pseudouridylate synthase I</fullName>
    </alternativeName>
    <alternativeName>
        <fullName evidence="4">tRNA-uridine isomerase I</fullName>
    </alternativeName>
</protein>